<proteinExistence type="predicted"/>
<sequence>MPETSWSGSPLGMRLSASVQAFDPLDDLLSLAGSWGPQLLDPVELAVTAPPAAAGTIGAAIEGLYNTLEGWVRYGVELAEWAVGWVPLIGLAAGQIPIFYDLGESVVRSLLFTTIAWLDGSIGFGTGLADIGTDIAAAIGTFFQDQIDWLFSWLPPLPGPLGLDLAAAGLPQLLTSLGLSADALPALGGDLLGNLGGTLGDLLLNLIP</sequence>
<evidence type="ECO:0000313" key="2">
    <source>
        <dbReference type="Proteomes" id="UP000193090"/>
    </source>
</evidence>
<dbReference type="Proteomes" id="UP000193090">
    <property type="component" value="Unassembled WGS sequence"/>
</dbReference>
<gene>
    <name evidence="1" type="ORF">AWC30_04600</name>
</gene>
<protein>
    <submittedName>
        <fullName evidence="1">Uncharacterized protein</fullName>
    </submittedName>
</protein>
<dbReference type="RefSeq" id="WP_085108749.1">
    <property type="nucleotide sequence ID" value="NZ_JACKSN010000098.1"/>
</dbReference>
<name>A0A1X2EP05_9MYCO</name>
<dbReference type="EMBL" id="LQPZ01000011">
    <property type="protein sequence ID" value="ORX07543.1"/>
    <property type="molecule type" value="Genomic_DNA"/>
</dbReference>
<organism evidence="1 2">
    <name type="scientific">Mycolicibacillus trivialis</name>
    <dbReference type="NCBI Taxonomy" id="1798"/>
    <lineage>
        <taxon>Bacteria</taxon>
        <taxon>Bacillati</taxon>
        <taxon>Actinomycetota</taxon>
        <taxon>Actinomycetes</taxon>
        <taxon>Mycobacteriales</taxon>
        <taxon>Mycobacteriaceae</taxon>
        <taxon>Mycolicibacillus</taxon>
    </lineage>
</organism>
<reference evidence="1 2" key="1">
    <citation type="submission" date="2016-01" db="EMBL/GenBank/DDBJ databases">
        <title>The new phylogeny of the genus Mycobacterium.</title>
        <authorList>
            <person name="Tarcisio F."/>
            <person name="Conor M."/>
            <person name="Antonella G."/>
            <person name="Elisabetta G."/>
            <person name="Giulia F.S."/>
            <person name="Sara T."/>
            <person name="Anna F."/>
            <person name="Clotilde B."/>
            <person name="Roberto B."/>
            <person name="Veronica D.S."/>
            <person name="Fabio R."/>
            <person name="Monica P."/>
            <person name="Olivier J."/>
            <person name="Enrico T."/>
            <person name="Nicola S."/>
        </authorList>
    </citation>
    <scope>NUCLEOTIDE SEQUENCE [LARGE SCALE GENOMIC DNA]</scope>
    <source>
        <strain evidence="1 2">DSM 44153</strain>
    </source>
</reference>
<keyword evidence="2" id="KW-1185">Reference proteome</keyword>
<dbReference type="OrthoDB" id="4752893at2"/>
<comment type="caution">
    <text evidence="1">The sequence shown here is derived from an EMBL/GenBank/DDBJ whole genome shotgun (WGS) entry which is preliminary data.</text>
</comment>
<accession>A0A1X2EP05</accession>
<evidence type="ECO:0000313" key="1">
    <source>
        <dbReference type="EMBL" id="ORX07543.1"/>
    </source>
</evidence>
<dbReference type="AlphaFoldDB" id="A0A1X2EP05"/>